<feature type="domain" description="AMP-dependent synthetase/ligase" evidence="3">
    <location>
        <begin position="13"/>
        <end position="110"/>
    </location>
</feature>
<protein>
    <submittedName>
        <fullName evidence="4">AMP-binding protein</fullName>
    </submittedName>
</protein>
<dbReference type="Proteomes" id="UP000053398">
    <property type="component" value="Unassembled WGS sequence"/>
</dbReference>
<dbReference type="InterPro" id="IPR000873">
    <property type="entry name" value="AMP-dep_synth/lig_dom"/>
</dbReference>
<evidence type="ECO:0000313" key="4">
    <source>
        <dbReference type="EMBL" id="KUN16112.1"/>
    </source>
</evidence>
<proteinExistence type="predicted"/>
<name>A0A101PR14_STRCK</name>
<evidence type="ECO:0000256" key="2">
    <source>
        <dbReference type="ARBA" id="ARBA00022553"/>
    </source>
</evidence>
<dbReference type="InterPro" id="IPR045851">
    <property type="entry name" value="AMP-bd_C_sf"/>
</dbReference>
<evidence type="ECO:0000313" key="5">
    <source>
        <dbReference type="Proteomes" id="UP000053398"/>
    </source>
</evidence>
<dbReference type="EMBL" id="LMWP01000062">
    <property type="protein sequence ID" value="KUN16112.1"/>
    <property type="molecule type" value="Genomic_DNA"/>
</dbReference>
<evidence type="ECO:0000256" key="1">
    <source>
        <dbReference type="ARBA" id="ARBA00022450"/>
    </source>
</evidence>
<dbReference type="InterPro" id="IPR042099">
    <property type="entry name" value="ANL_N_sf"/>
</dbReference>
<evidence type="ECO:0000259" key="3">
    <source>
        <dbReference type="Pfam" id="PF00501"/>
    </source>
</evidence>
<gene>
    <name evidence="4" type="ORF">AQJ11_40575</name>
</gene>
<keyword evidence="2" id="KW-0597">Phosphoprotein</keyword>
<sequence length="483" mass="50916">MPQPCPIVSRVAAVAAAYPTRCAVVDENGDRLSYDGLWERVRWWTGRLAALGLPPHTTIAVLTDGAGETPAVFLAARSAGLVPVLVDSLLPQGRVADVLAAARPGALVDVARRDIAPGVPAPRVLAAEAGYVVFSSGSQGTPKGIVGQAAGLVHFVDWESRELGVAPGTRVAMLTSPAFDVVFRDMLLPLCTGGELHASGPAPRSAPQRVLPFLAERGVDVVHAVPSLAARWAEAADGVASTALRWTLFAGEPLHDVHVHRWRRVAPRTAVMNLYGPSEMTLAKFAYRVPDPPTPGLQPVGTALPGTVVRLRPEGTDASDGGHVTGVDIESPFGSLGYLPDASSAQDRARLRREGGRTVFRTQDRGHLDAAGNLVIAGRLDSLVKRRGVFVDTARVEAAAVEHGGLRAACCTQAGPADDPRVVVAVESEEGRETGGLLRVLRKVLGAEAPDAAFAVTRLPLLPSGKVDRRAVRELYESRLVRG</sequence>
<keyword evidence="1" id="KW-0596">Phosphopantetheine</keyword>
<reference evidence="4 5" key="1">
    <citation type="submission" date="2015-10" db="EMBL/GenBank/DDBJ databases">
        <title>Draft genome sequence of Streptomyces corchorusii DSM 40340, type strain for the species Streptomyces corchorusii.</title>
        <authorList>
            <person name="Ruckert C."/>
            <person name="Winkler A."/>
            <person name="Kalinowski J."/>
            <person name="Kampfer P."/>
            <person name="Glaeser S."/>
        </authorList>
    </citation>
    <scope>NUCLEOTIDE SEQUENCE [LARGE SCALE GENOMIC DNA]</scope>
    <source>
        <strain evidence="4 5">DSM 40340</strain>
    </source>
</reference>
<dbReference type="Gene3D" id="3.40.50.12780">
    <property type="entry name" value="N-terminal domain of ligase-like"/>
    <property type="match status" value="1"/>
</dbReference>
<dbReference type="SUPFAM" id="SSF56801">
    <property type="entry name" value="Acetyl-CoA synthetase-like"/>
    <property type="match status" value="1"/>
</dbReference>
<dbReference type="Pfam" id="PF00501">
    <property type="entry name" value="AMP-binding"/>
    <property type="match status" value="2"/>
</dbReference>
<organism evidence="4 5">
    <name type="scientific">Streptomyces corchorusii</name>
    <name type="common">Streptomyces chibaensis</name>
    <dbReference type="NCBI Taxonomy" id="1903"/>
    <lineage>
        <taxon>Bacteria</taxon>
        <taxon>Bacillati</taxon>
        <taxon>Actinomycetota</taxon>
        <taxon>Actinomycetes</taxon>
        <taxon>Kitasatosporales</taxon>
        <taxon>Streptomycetaceae</taxon>
        <taxon>Streptomyces</taxon>
    </lineage>
</organism>
<keyword evidence="5" id="KW-1185">Reference proteome</keyword>
<feature type="domain" description="AMP-dependent synthetase/ligase" evidence="3">
    <location>
        <begin position="129"/>
        <end position="315"/>
    </location>
</feature>
<comment type="caution">
    <text evidence="4">The sequence shown here is derived from an EMBL/GenBank/DDBJ whole genome shotgun (WGS) entry which is preliminary data.</text>
</comment>
<dbReference type="RefSeq" id="WP_059266760.1">
    <property type="nucleotide sequence ID" value="NZ_KQ948375.1"/>
</dbReference>
<accession>A0A101PR14</accession>
<dbReference type="PANTHER" id="PTHR44845:SF6">
    <property type="entry name" value="BETA-ALANINE-ACTIVATING ENZYME"/>
    <property type="match status" value="1"/>
</dbReference>
<dbReference type="Gene3D" id="3.30.300.30">
    <property type="match status" value="1"/>
</dbReference>
<dbReference type="PANTHER" id="PTHR44845">
    <property type="entry name" value="CARRIER DOMAIN-CONTAINING PROTEIN"/>
    <property type="match status" value="1"/>
</dbReference>
<dbReference type="AlphaFoldDB" id="A0A101PR14"/>